<proteinExistence type="predicted"/>
<evidence type="ECO:0000313" key="1">
    <source>
        <dbReference type="EMBL" id="CAB3789343.1"/>
    </source>
</evidence>
<sequence length="120" mass="13382">MTTTQKRSAFPGVIPNDGSAPYCNRCKATVDSFKYRPGLKVQDGWHASVLEYAGDDVLVIRCHGQKWVMRRDLHGQWCVDAVSIDLSAVGPARVASGLPPKKHRRIASFVLRARHKLKVE</sequence>
<organism evidence="1 2">
    <name type="scientific">Pararobbsia alpina</name>
    <dbReference type="NCBI Taxonomy" id="621374"/>
    <lineage>
        <taxon>Bacteria</taxon>
        <taxon>Pseudomonadati</taxon>
        <taxon>Pseudomonadota</taxon>
        <taxon>Betaproteobacteria</taxon>
        <taxon>Burkholderiales</taxon>
        <taxon>Burkholderiaceae</taxon>
        <taxon>Pararobbsia</taxon>
    </lineage>
</organism>
<evidence type="ECO:0000313" key="2">
    <source>
        <dbReference type="Proteomes" id="UP000494115"/>
    </source>
</evidence>
<reference evidence="1 2" key="1">
    <citation type="submission" date="2020-04" db="EMBL/GenBank/DDBJ databases">
        <authorList>
            <person name="De Canck E."/>
        </authorList>
    </citation>
    <scope>NUCLEOTIDE SEQUENCE [LARGE SCALE GENOMIC DNA]</scope>
    <source>
        <strain evidence="1 2">LMG 28138</strain>
    </source>
</reference>
<gene>
    <name evidence="1" type="ORF">LMG28138_02746</name>
</gene>
<dbReference type="RefSeq" id="WP_175105309.1">
    <property type="nucleotide sequence ID" value="NZ_CADIKM010000011.1"/>
</dbReference>
<keyword evidence="2" id="KW-1185">Reference proteome</keyword>
<dbReference type="EMBL" id="CADIKM010000011">
    <property type="protein sequence ID" value="CAB3789343.1"/>
    <property type="molecule type" value="Genomic_DNA"/>
</dbReference>
<protein>
    <submittedName>
        <fullName evidence="1">Uncharacterized protein</fullName>
    </submittedName>
</protein>
<name>A0A6S7CGD7_9BURK</name>
<dbReference type="Proteomes" id="UP000494115">
    <property type="component" value="Unassembled WGS sequence"/>
</dbReference>
<accession>A0A6S7CGD7</accession>
<dbReference type="AlphaFoldDB" id="A0A6S7CGD7"/>